<dbReference type="AlphaFoldDB" id="A0A1H7H9B6"/>
<keyword evidence="1" id="KW-0732">Signal</keyword>
<dbReference type="Pfam" id="PF19526">
    <property type="entry name" value="Slr4"/>
    <property type="match status" value="1"/>
</dbReference>
<protein>
    <submittedName>
        <fullName evidence="2">Uncharacterized protein</fullName>
    </submittedName>
</protein>
<dbReference type="InterPro" id="IPR045689">
    <property type="entry name" value="Slr4"/>
</dbReference>
<dbReference type="CDD" id="cd22554">
    <property type="entry name" value="Slr4-like"/>
    <property type="match status" value="1"/>
</dbReference>
<reference evidence="3" key="1">
    <citation type="submission" date="2016-10" db="EMBL/GenBank/DDBJ databases">
        <authorList>
            <person name="Varghese N."/>
            <person name="Submissions S."/>
        </authorList>
    </citation>
    <scope>NUCLEOTIDE SEQUENCE [LARGE SCALE GENOMIC DNA]</scope>
    <source>
        <strain evidence="3">CGMCC 1.9127</strain>
    </source>
</reference>
<evidence type="ECO:0000313" key="2">
    <source>
        <dbReference type="EMBL" id="SEK46851.1"/>
    </source>
</evidence>
<dbReference type="RefSeq" id="WP_085282491.1">
    <property type="nucleotide sequence ID" value="NZ_FOBI01000001.1"/>
</dbReference>
<dbReference type="STRING" id="641665.GCA_002104455_00274"/>
<organism evidence="2 3">
    <name type="scientific">Colwellia chukchiensis</name>
    <dbReference type="NCBI Taxonomy" id="641665"/>
    <lineage>
        <taxon>Bacteria</taxon>
        <taxon>Pseudomonadati</taxon>
        <taxon>Pseudomonadota</taxon>
        <taxon>Gammaproteobacteria</taxon>
        <taxon>Alteromonadales</taxon>
        <taxon>Colwelliaceae</taxon>
        <taxon>Colwellia</taxon>
    </lineage>
</organism>
<accession>A0A1H7H9B6</accession>
<feature type="signal peptide" evidence="1">
    <location>
        <begin position="1"/>
        <end position="20"/>
    </location>
</feature>
<name>A0A1H7H9B6_9GAMM</name>
<feature type="chain" id="PRO_5011553821" evidence="1">
    <location>
        <begin position="21"/>
        <end position="440"/>
    </location>
</feature>
<gene>
    <name evidence="2" type="ORF">SAMN05216262_101431</name>
</gene>
<dbReference type="EMBL" id="FOBI01000001">
    <property type="protein sequence ID" value="SEK46851.1"/>
    <property type="molecule type" value="Genomic_DNA"/>
</dbReference>
<evidence type="ECO:0000313" key="3">
    <source>
        <dbReference type="Proteomes" id="UP000199297"/>
    </source>
</evidence>
<keyword evidence="3" id="KW-1185">Reference proteome</keyword>
<sequence length="440" mass="44713">MFKKTLLAASIAAMSTGAFAVNVASTALEHSNEGVQTAATIAAAAATATLKAEYKQDDLITFTFSQDLDAAFVAATTINATLVGAGGGDEMVLGKLSQDANSVTYRVTSLSLGNGATTTVGATVAIEAVTFPGAALRAAGTATVTYSATLSNGTTPLDQATGGDTATATIVDLVDQYATSVTTGFDGVIDVEDNRETFEGAASADTVTVALVNTAAADINATLNTVTYTVNGNFAFLDTDPVTAGVQLGTNTVTVDFGTVDSVEADKIVVSHNAAVAVTLTIDNVEAGVLPTQTFSVDAVVNYDDNDAATHDSAVASHAAGEWTINGSEVTFPYAPVGYDHIVTQFEIANSGNQDGDIILTAFDTAGNTYSATLPQKAEAGKLTKIGFDDVTTAFGLTAGTKLSLTITTTAPAGDIKITGYSNLNDAGRMSLLSDAYEGM</sequence>
<proteinExistence type="predicted"/>
<dbReference type="Proteomes" id="UP000199297">
    <property type="component" value="Unassembled WGS sequence"/>
</dbReference>
<dbReference type="OrthoDB" id="6232895at2"/>
<evidence type="ECO:0000256" key="1">
    <source>
        <dbReference type="SAM" id="SignalP"/>
    </source>
</evidence>